<keyword evidence="2" id="KW-0548">Nucleotidyltransferase</keyword>
<sequence length="503" mass="57997">MLEGCEAYLAHVIDAEKVSPTLGEIPVMRDFPEVFPDDLSGLPPHREVDFTIETLPGVAPISVAPYRMVPVELHELKKQLEELLEKGFVMSSTSLWGAPVLFVKKKYGSMRLCVDYRQLNRITMKNKYPLSRIDDLLDQLKGATTFSKIDLRAGYWQLRIVDNDILKIAFRTRYGHYEFLVMPFGEEHEQDLRIVLQILKEKELYAKLSKSVDTWFIQMLLNRDWVVINAERKEKANVVADALSRKSSNTLANLGSHNQTLLLEIRSMNMKLEMREILKQVKKSNFSVRADGVIVNGERVGVPGVNGLRKKILQEAHNAPYAMHPGTTKMYRNLKPYYWWQTMKRDVAEFETKCMTCQQVKAEHRTPAGDSIDKLAELYVSEIVRLHGVPVSIVLDRDPRFSSRFWGSLQGALGMKLHFSTAFHPQTDGQSERTIQTLEDMMRACIMEFKGNWDDHLPLMEFAYNNSFHFSIGMAPYEALYGRRCRSPIVRILRVYDSWKVLN</sequence>
<dbReference type="InterPro" id="IPR000477">
    <property type="entry name" value="RT_dom"/>
</dbReference>
<dbReference type="Pfam" id="PF17921">
    <property type="entry name" value="Integrase_H2C2"/>
    <property type="match status" value="1"/>
</dbReference>
<dbReference type="Gene3D" id="3.30.70.270">
    <property type="match status" value="1"/>
</dbReference>
<feature type="domain" description="Integrase catalytic" evidence="1">
    <location>
        <begin position="375"/>
        <end position="484"/>
    </location>
</feature>
<dbReference type="InterPro" id="IPR043502">
    <property type="entry name" value="DNA/RNA_pol_sf"/>
</dbReference>
<comment type="caution">
    <text evidence="2">The sequence shown here is derived from an EMBL/GenBank/DDBJ whole genome shotgun (WGS) entry which is preliminary data.</text>
</comment>
<dbReference type="InterPro" id="IPR043128">
    <property type="entry name" value="Rev_trsase/Diguanyl_cyclase"/>
</dbReference>
<accession>A0AAW2L8M8</accession>
<dbReference type="PANTHER" id="PTHR37984">
    <property type="entry name" value="PROTEIN CBG26694"/>
    <property type="match status" value="1"/>
</dbReference>
<dbReference type="CDD" id="cd01647">
    <property type="entry name" value="RT_LTR"/>
    <property type="match status" value="1"/>
</dbReference>
<dbReference type="GO" id="GO:0003964">
    <property type="term" value="F:RNA-directed DNA polymerase activity"/>
    <property type="evidence" value="ECO:0007669"/>
    <property type="project" value="UniProtKB-KW"/>
</dbReference>
<dbReference type="GO" id="GO:0003676">
    <property type="term" value="F:nucleic acid binding"/>
    <property type="evidence" value="ECO:0007669"/>
    <property type="project" value="InterPro"/>
</dbReference>
<dbReference type="GO" id="GO:0015074">
    <property type="term" value="P:DNA integration"/>
    <property type="evidence" value="ECO:0007669"/>
    <property type="project" value="InterPro"/>
</dbReference>
<name>A0AAW2L8M8_9LAMI</name>
<dbReference type="InterPro" id="IPR001584">
    <property type="entry name" value="Integrase_cat-core"/>
</dbReference>
<dbReference type="SUPFAM" id="SSF53098">
    <property type="entry name" value="Ribonuclease H-like"/>
    <property type="match status" value="1"/>
</dbReference>
<dbReference type="SUPFAM" id="SSF56672">
    <property type="entry name" value="DNA/RNA polymerases"/>
    <property type="match status" value="1"/>
</dbReference>
<organism evidence="2">
    <name type="scientific">Sesamum calycinum</name>
    <dbReference type="NCBI Taxonomy" id="2727403"/>
    <lineage>
        <taxon>Eukaryota</taxon>
        <taxon>Viridiplantae</taxon>
        <taxon>Streptophyta</taxon>
        <taxon>Embryophyta</taxon>
        <taxon>Tracheophyta</taxon>
        <taxon>Spermatophyta</taxon>
        <taxon>Magnoliopsida</taxon>
        <taxon>eudicotyledons</taxon>
        <taxon>Gunneridae</taxon>
        <taxon>Pentapetalae</taxon>
        <taxon>asterids</taxon>
        <taxon>lamiids</taxon>
        <taxon>Lamiales</taxon>
        <taxon>Pedaliaceae</taxon>
        <taxon>Sesamum</taxon>
    </lineage>
</organism>
<dbReference type="InterPro" id="IPR050951">
    <property type="entry name" value="Retrovirus_Pol_polyprotein"/>
</dbReference>
<evidence type="ECO:0000313" key="2">
    <source>
        <dbReference type="EMBL" id="KAL0315148.1"/>
    </source>
</evidence>
<proteinExistence type="predicted"/>
<reference evidence="2" key="2">
    <citation type="journal article" date="2024" name="Plant">
        <title>Genomic evolution and insights into agronomic trait innovations of Sesamum species.</title>
        <authorList>
            <person name="Miao H."/>
            <person name="Wang L."/>
            <person name="Qu L."/>
            <person name="Liu H."/>
            <person name="Sun Y."/>
            <person name="Le M."/>
            <person name="Wang Q."/>
            <person name="Wei S."/>
            <person name="Zheng Y."/>
            <person name="Lin W."/>
            <person name="Duan Y."/>
            <person name="Cao H."/>
            <person name="Xiong S."/>
            <person name="Wang X."/>
            <person name="Wei L."/>
            <person name="Li C."/>
            <person name="Ma Q."/>
            <person name="Ju M."/>
            <person name="Zhao R."/>
            <person name="Li G."/>
            <person name="Mu C."/>
            <person name="Tian Q."/>
            <person name="Mei H."/>
            <person name="Zhang T."/>
            <person name="Gao T."/>
            <person name="Zhang H."/>
        </authorList>
    </citation>
    <scope>NUCLEOTIDE SEQUENCE</scope>
    <source>
        <strain evidence="2">KEN8</strain>
    </source>
</reference>
<gene>
    <name evidence="2" type="ORF">Scaly_2884800</name>
</gene>
<evidence type="ECO:0000259" key="1">
    <source>
        <dbReference type="PROSITE" id="PS50994"/>
    </source>
</evidence>
<keyword evidence="2" id="KW-0808">Transferase</keyword>
<dbReference type="InterPro" id="IPR012337">
    <property type="entry name" value="RNaseH-like_sf"/>
</dbReference>
<protein>
    <submittedName>
        <fullName evidence="2">RNA-directed DNA polymerase</fullName>
    </submittedName>
</protein>
<dbReference type="EMBL" id="JACGWM010000083">
    <property type="protein sequence ID" value="KAL0315148.1"/>
    <property type="molecule type" value="Genomic_DNA"/>
</dbReference>
<dbReference type="Gene3D" id="1.10.340.70">
    <property type="match status" value="1"/>
</dbReference>
<reference evidence="2" key="1">
    <citation type="submission" date="2020-06" db="EMBL/GenBank/DDBJ databases">
        <authorList>
            <person name="Li T."/>
            <person name="Hu X."/>
            <person name="Zhang T."/>
            <person name="Song X."/>
            <person name="Zhang H."/>
            <person name="Dai N."/>
            <person name="Sheng W."/>
            <person name="Hou X."/>
            <person name="Wei L."/>
        </authorList>
    </citation>
    <scope>NUCLEOTIDE SEQUENCE</scope>
    <source>
        <strain evidence="2">KEN8</strain>
        <tissue evidence="2">Leaf</tissue>
    </source>
</reference>
<dbReference type="Gene3D" id="3.10.10.10">
    <property type="entry name" value="HIV Type 1 Reverse Transcriptase, subunit A, domain 1"/>
    <property type="match status" value="1"/>
</dbReference>
<keyword evidence="2" id="KW-0695">RNA-directed DNA polymerase</keyword>
<dbReference type="PROSITE" id="PS50994">
    <property type="entry name" value="INTEGRASE"/>
    <property type="match status" value="1"/>
</dbReference>
<dbReference type="Pfam" id="PF00078">
    <property type="entry name" value="RVT_1"/>
    <property type="match status" value="1"/>
</dbReference>
<dbReference type="InterPro" id="IPR041588">
    <property type="entry name" value="Integrase_H2C2"/>
</dbReference>
<dbReference type="PANTHER" id="PTHR37984:SF5">
    <property type="entry name" value="PROTEIN NYNRIN-LIKE"/>
    <property type="match status" value="1"/>
</dbReference>
<dbReference type="Gene3D" id="3.30.420.10">
    <property type="entry name" value="Ribonuclease H-like superfamily/Ribonuclease H"/>
    <property type="match status" value="1"/>
</dbReference>
<dbReference type="InterPro" id="IPR036397">
    <property type="entry name" value="RNaseH_sf"/>
</dbReference>
<dbReference type="AlphaFoldDB" id="A0AAW2L8M8"/>